<dbReference type="RefSeq" id="WP_137269427.1">
    <property type="nucleotide sequence ID" value="NZ_CP101613.1"/>
</dbReference>
<comment type="caution">
    <text evidence="2">The sequence shown here is derived from an EMBL/GenBank/DDBJ whole genome shotgun (WGS) entry which is preliminary data.</text>
</comment>
<dbReference type="Proteomes" id="UP000306393">
    <property type="component" value="Unassembled WGS sequence"/>
</dbReference>
<dbReference type="OrthoDB" id="6522221at2"/>
<evidence type="ECO:0000313" key="4">
    <source>
        <dbReference type="Proteomes" id="UP000661012"/>
    </source>
</evidence>
<dbReference type="InterPro" id="IPR011053">
    <property type="entry name" value="Single_hybrid_motif"/>
</dbReference>
<dbReference type="Gene3D" id="2.40.50.100">
    <property type="match status" value="1"/>
</dbReference>
<protein>
    <submittedName>
        <fullName evidence="1">Acetyl-CoA carboxylase biotin carboxyl carrier protein subunit</fullName>
    </submittedName>
</protein>
<keyword evidence="4" id="KW-1185">Reference proteome</keyword>
<dbReference type="AlphaFoldDB" id="A0A4V5U9M4"/>
<evidence type="ECO:0000313" key="2">
    <source>
        <dbReference type="EMBL" id="TKJ89307.1"/>
    </source>
</evidence>
<sequence length="151" mass="15953">MLAFRELQGLVNQMQRSGLTSLQINSADYAIRMTCQPGSQRPVAAPAPVAAIALPVMPVAVTAPMPGRLWLQDPLSGKNVGPVSGPVEAGCLLALVQAGPLCLPVRAPQDGILTSIEATQGQAVEYAQALMQLLPQEKPQTEEQSHAQHRS</sequence>
<proteinExistence type="predicted"/>
<accession>A0A4V5U9M4</accession>
<organism evidence="2 3">
    <name type="scientific">Erwinia persicina</name>
    <dbReference type="NCBI Taxonomy" id="55211"/>
    <lineage>
        <taxon>Bacteria</taxon>
        <taxon>Pseudomonadati</taxon>
        <taxon>Pseudomonadota</taxon>
        <taxon>Gammaproteobacteria</taxon>
        <taxon>Enterobacterales</taxon>
        <taxon>Erwiniaceae</taxon>
        <taxon>Erwinia</taxon>
    </lineage>
</organism>
<dbReference type="Proteomes" id="UP000661012">
    <property type="component" value="Unassembled WGS sequence"/>
</dbReference>
<dbReference type="EMBL" id="JACYNN010000002">
    <property type="protein sequence ID" value="MBD8105533.1"/>
    <property type="molecule type" value="Genomic_DNA"/>
</dbReference>
<dbReference type="CDD" id="cd06850">
    <property type="entry name" value="biotinyl_domain"/>
    <property type="match status" value="1"/>
</dbReference>
<dbReference type="EMBL" id="QGAC01000012">
    <property type="protein sequence ID" value="TKJ89307.1"/>
    <property type="molecule type" value="Genomic_DNA"/>
</dbReference>
<reference evidence="1 4" key="2">
    <citation type="journal article" date="2020" name="FEMS Microbiol. Ecol.">
        <title>Temporal dynamics of bacterial communities during seed development and maturation.</title>
        <authorList>
            <person name="Chesneau G."/>
            <person name="Torres-Cortes G."/>
            <person name="Briand M."/>
            <person name="Darrasse A."/>
            <person name="Preveaux A."/>
            <person name="Marais C."/>
            <person name="Jacques M.A."/>
            <person name="Shade A."/>
            <person name="Barret M."/>
        </authorList>
    </citation>
    <scope>NUCLEOTIDE SEQUENCE [LARGE SCALE GENOMIC DNA]</scope>
    <source>
        <strain evidence="1 4">CFBP13732</strain>
    </source>
</reference>
<dbReference type="SUPFAM" id="SSF51230">
    <property type="entry name" value="Single hybrid motif"/>
    <property type="match status" value="1"/>
</dbReference>
<gene>
    <name evidence="2" type="ORF">EpCFBP13511_13445</name>
    <name evidence="1" type="ORF">IFT93_03745</name>
</gene>
<evidence type="ECO:0000313" key="1">
    <source>
        <dbReference type="EMBL" id="MBD8105533.1"/>
    </source>
</evidence>
<reference evidence="2 3" key="1">
    <citation type="journal article" date="2019" name="Sci. Rep.">
        <title>Differences in resource use lead to coexistence of seed-transmitted microbial populations.</title>
        <authorList>
            <person name="Torres-Cortes G."/>
            <person name="Garcia B.J."/>
            <person name="Compant S."/>
            <person name="Rezki S."/>
            <person name="Jones P."/>
            <person name="Preveaux A."/>
            <person name="Briand M."/>
            <person name="Roulet A."/>
            <person name="Bouchez O."/>
            <person name="Jacobson D."/>
            <person name="Barret M."/>
        </authorList>
    </citation>
    <scope>NUCLEOTIDE SEQUENCE [LARGE SCALE GENOMIC DNA]</scope>
    <source>
        <strain evidence="2 3">CFBP13511</strain>
    </source>
</reference>
<name>A0A4V5U9M4_9GAMM</name>
<evidence type="ECO:0000313" key="3">
    <source>
        <dbReference type="Proteomes" id="UP000306393"/>
    </source>
</evidence>